<feature type="transmembrane region" description="Helical" evidence="8">
    <location>
        <begin position="74"/>
        <end position="102"/>
    </location>
</feature>
<dbReference type="InterPro" id="IPR050297">
    <property type="entry name" value="LipidA_mod_glycosyltrf_83"/>
</dbReference>
<comment type="subcellular location">
    <subcellularLocation>
        <location evidence="1">Cell membrane</location>
        <topology evidence="1">Multi-pass membrane protein</topology>
    </subcellularLocation>
</comment>
<comment type="caution">
    <text evidence="9">The sequence shown here is derived from an EMBL/GenBank/DDBJ whole genome shotgun (WGS) entry which is preliminary data.</text>
</comment>
<dbReference type="GO" id="GO:0005886">
    <property type="term" value="C:plasma membrane"/>
    <property type="evidence" value="ECO:0007669"/>
    <property type="project" value="UniProtKB-SubCell"/>
</dbReference>
<keyword evidence="3" id="KW-0328">Glycosyltransferase</keyword>
<keyword evidence="10" id="KW-1185">Reference proteome</keyword>
<evidence type="ECO:0000313" key="9">
    <source>
        <dbReference type="EMBL" id="POY41101.1"/>
    </source>
</evidence>
<evidence type="ECO:0000256" key="5">
    <source>
        <dbReference type="ARBA" id="ARBA00022692"/>
    </source>
</evidence>
<dbReference type="GO" id="GO:0016763">
    <property type="term" value="F:pentosyltransferase activity"/>
    <property type="evidence" value="ECO:0007669"/>
    <property type="project" value="TreeGrafter"/>
</dbReference>
<protein>
    <recommendedName>
        <fullName evidence="11">Glycosyltransferase RgtA/B/C/D-like domain-containing protein</fullName>
    </recommendedName>
</protein>
<dbReference type="AlphaFoldDB" id="A0A2S5AEU8"/>
<dbReference type="EMBL" id="PQVG01000001">
    <property type="protein sequence ID" value="POY41101.1"/>
    <property type="molecule type" value="Genomic_DNA"/>
</dbReference>
<dbReference type="OrthoDB" id="996005at2"/>
<keyword evidence="2" id="KW-1003">Cell membrane</keyword>
<dbReference type="Proteomes" id="UP000237310">
    <property type="component" value="Unassembled WGS sequence"/>
</dbReference>
<feature type="transmembrane region" description="Helical" evidence="8">
    <location>
        <begin position="390"/>
        <end position="410"/>
    </location>
</feature>
<feature type="transmembrane region" description="Helical" evidence="8">
    <location>
        <begin position="129"/>
        <end position="152"/>
    </location>
</feature>
<evidence type="ECO:0000256" key="8">
    <source>
        <dbReference type="SAM" id="Phobius"/>
    </source>
</evidence>
<dbReference type="RefSeq" id="WP_103804083.1">
    <property type="nucleotide sequence ID" value="NZ_PQVG01000001.1"/>
</dbReference>
<evidence type="ECO:0008006" key="11">
    <source>
        <dbReference type="Google" id="ProtNLM"/>
    </source>
</evidence>
<keyword evidence="7 8" id="KW-0472">Membrane</keyword>
<name>A0A2S5AEU8_9FLAO</name>
<evidence type="ECO:0000256" key="3">
    <source>
        <dbReference type="ARBA" id="ARBA00022676"/>
    </source>
</evidence>
<keyword evidence="4" id="KW-0808">Transferase</keyword>
<keyword evidence="5 8" id="KW-0812">Transmembrane</keyword>
<feature type="transmembrane region" description="Helical" evidence="8">
    <location>
        <begin position="355"/>
        <end position="383"/>
    </location>
</feature>
<organism evidence="9 10">
    <name type="scientific">Flavobacterium alvei</name>
    <dbReference type="NCBI Taxonomy" id="2080416"/>
    <lineage>
        <taxon>Bacteria</taxon>
        <taxon>Pseudomonadati</taxon>
        <taxon>Bacteroidota</taxon>
        <taxon>Flavobacteriia</taxon>
        <taxon>Flavobacteriales</taxon>
        <taxon>Flavobacteriaceae</taxon>
        <taxon>Flavobacterium</taxon>
    </lineage>
</organism>
<gene>
    <name evidence="9" type="ORF">C3L50_00810</name>
</gene>
<feature type="transmembrane region" description="Helical" evidence="8">
    <location>
        <begin position="167"/>
        <end position="192"/>
    </location>
</feature>
<proteinExistence type="predicted"/>
<dbReference type="GO" id="GO:0009103">
    <property type="term" value="P:lipopolysaccharide biosynthetic process"/>
    <property type="evidence" value="ECO:0007669"/>
    <property type="project" value="UniProtKB-ARBA"/>
</dbReference>
<evidence type="ECO:0000256" key="2">
    <source>
        <dbReference type="ARBA" id="ARBA00022475"/>
    </source>
</evidence>
<feature type="transmembrane region" description="Helical" evidence="8">
    <location>
        <begin position="21"/>
        <end position="40"/>
    </location>
</feature>
<dbReference type="PANTHER" id="PTHR33908">
    <property type="entry name" value="MANNOSYLTRANSFERASE YKCB-RELATED"/>
    <property type="match status" value="1"/>
</dbReference>
<feature type="transmembrane region" description="Helical" evidence="8">
    <location>
        <begin position="204"/>
        <end position="224"/>
    </location>
</feature>
<evidence type="ECO:0000256" key="6">
    <source>
        <dbReference type="ARBA" id="ARBA00022989"/>
    </source>
</evidence>
<dbReference type="PANTHER" id="PTHR33908:SF11">
    <property type="entry name" value="MEMBRANE PROTEIN"/>
    <property type="match status" value="1"/>
</dbReference>
<accession>A0A2S5AEU8</accession>
<feature type="transmembrane region" description="Helical" evidence="8">
    <location>
        <begin position="416"/>
        <end position="432"/>
    </location>
</feature>
<sequence length="456" mass="53982">MLSKILNSTLLAKINSKEIKILVVFGLLYRIIFSVFYFHITIYPDSEGYLFLSQKILSFNLSHYNGERSLGYPLLISFAFGSTIITLLYQFILGIITSIYWYKTLINLKFSSKKALCVTLFLQSFINVYFYETAILVESLSLFFISVIVFMLTDNYFENRSLKNDFLIGFLIAYLVAIKPFYIYIPFVIYLFVILKNHNLKRLIFNKIVILILPLIMFFGWSYVNKINTGHFVSTTFFGLNLSQNCVYFAEKAPKEFDWIAKPYVKYREMAIKQDKDVAMSIWFARKHGAFASYNLKLCDLSSELGDFAKETIRNNPIDYLKQVFTRSWFDFWKPSIYWNFDKFNFEYAKKIVLLIWYIQVPITVFFKFTFVLLIPILSYFAFKRREISIEFIVSIIVFSGSILQGLATYGTNNRFSFPFEFIMILVVISFFKREIYFSKHLNTFRQFLNNYALFR</sequence>
<keyword evidence="6 8" id="KW-1133">Transmembrane helix</keyword>
<evidence type="ECO:0000256" key="1">
    <source>
        <dbReference type="ARBA" id="ARBA00004651"/>
    </source>
</evidence>
<reference evidence="9 10" key="1">
    <citation type="submission" date="2018-01" db="EMBL/GenBank/DDBJ databases">
        <authorList>
            <person name="Gaut B.S."/>
            <person name="Morton B.R."/>
            <person name="Clegg M.T."/>
            <person name="Duvall M.R."/>
        </authorList>
    </citation>
    <scope>NUCLEOTIDE SEQUENCE [LARGE SCALE GENOMIC DNA]</scope>
    <source>
        <strain evidence="9 10">HR-AY</strain>
    </source>
</reference>
<evidence type="ECO:0000256" key="7">
    <source>
        <dbReference type="ARBA" id="ARBA00023136"/>
    </source>
</evidence>
<evidence type="ECO:0000256" key="4">
    <source>
        <dbReference type="ARBA" id="ARBA00022679"/>
    </source>
</evidence>
<evidence type="ECO:0000313" key="10">
    <source>
        <dbReference type="Proteomes" id="UP000237310"/>
    </source>
</evidence>